<feature type="compositionally biased region" description="Polar residues" evidence="1">
    <location>
        <begin position="1"/>
        <end position="13"/>
    </location>
</feature>
<dbReference type="Proteomes" id="UP000626109">
    <property type="component" value="Unassembled WGS sequence"/>
</dbReference>
<feature type="compositionally biased region" description="Low complexity" evidence="1">
    <location>
        <begin position="22"/>
        <end position="90"/>
    </location>
</feature>
<dbReference type="AlphaFoldDB" id="A0A813IVV8"/>
<sequence>MASASADLNTITSLRPRCPLGRSSNNNNSNNNSNNNNTNDNNSNNNRNSNTNDNNNNNSNNTTNSNTNNSTNNNNSNNSNNTTNNNNSSSAFDPTGMYASATTCTRQKAQPENGYLDKCLRSRSVNLSFKGNAAVLAALCEQVSLEQYPGSA</sequence>
<gene>
    <name evidence="2" type="ORF">PGLA2088_LOCUS13716</name>
</gene>
<organism evidence="2 3">
    <name type="scientific">Polarella glacialis</name>
    <name type="common">Dinoflagellate</name>
    <dbReference type="NCBI Taxonomy" id="89957"/>
    <lineage>
        <taxon>Eukaryota</taxon>
        <taxon>Sar</taxon>
        <taxon>Alveolata</taxon>
        <taxon>Dinophyceae</taxon>
        <taxon>Suessiales</taxon>
        <taxon>Suessiaceae</taxon>
        <taxon>Polarella</taxon>
    </lineage>
</organism>
<reference evidence="2" key="1">
    <citation type="submission" date="2021-02" db="EMBL/GenBank/DDBJ databases">
        <authorList>
            <person name="Dougan E. K."/>
            <person name="Rhodes N."/>
            <person name="Thang M."/>
            <person name="Chan C."/>
        </authorList>
    </citation>
    <scope>NUCLEOTIDE SEQUENCE</scope>
</reference>
<feature type="region of interest" description="Disordered" evidence="1">
    <location>
        <begin position="1"/>
        <end position="94"/>
    </location>
</feature>
<evidence type="ECO:0000256" key="1">
    <source>
        <dbReference type="SAM" id="MobiDB-lite"/>
    </source>
</evidence>
<protein>
    <submittedName>
        <fullName evidence="2">Uncharacterized protein</fullName>
    </submittedName>
</protein>
<comment type="caution">
    <text evidence="2">The sequence shown here is derived from an EMBL/GenBank/DDBJ whole genome shotgun (WGS) entry which is preliminary data.</text>
</comment>
<evidence type="ECO:0000313" key="3">
    <source>
        <dbReference type="Proteomes" id="UP000626109"/>
    </source>
</evidence>
<dbReference type="EMBL" id="CAJNNW010016516">
    <property type="protein sequence ID" value="CAE8659278.1"/>
    <property type="molecule type" value="Genomic_DNA"/>
</dbReference>
<proteinExistence type="predicted"/>
<evidence type="ECO:0000313" key="2">
    <source>
        <dbReference type="EMBL" id="CAE8659278.1"/>
    </source>
</evidence>
<name>A0A813IVV8_POLGL</name>
<accession>A0A813IVV8</accession>